<dbReference type="KEGG" id="pasa:BAOM_4741"/>
<dbReference type="Proteomes" id="UP000283095">
    <property type="component" value="Chromosome"/>
</dbReference>
<organism evidence="1 2">
    <name type="scientific">Peribacillus asahii</name>
    <dbReference type="NCBI Taxonomy" id="228899"/>
    <lineage>
        <taxon>Bacteria</taxon>
        <taxon>Bacillati</taxon>
        <taxon>Bacillota</taxon>
        <taxon>Bacilli</taxon>
        <taxon>Bacillales</taxon>
        <taxon>Bacillaceae</taxon>
        <taxon>Peribacillus</taxon>
    </lineage>
</organism>
<dbReference type="OrthoDB" id="2649190at2"/>
<name>A0A3Q9RSN0_9BACI</name>
<proteinExistence type="predicted"/>
<dbReference type="AlphaFoldDB" id="A0A3Q9RSN0"/>
<protein>
    <recommendedName>
        <fullName evidence="3">LytR family transcriptional regulator</fullName>
    </recommendedName>
</protein>
<gene>
    <name evidence="1" type="ORF">BAOM_4741</name>
</gene>
<accession>A0A3Q9RSN0</accession>
<evidence type="ECO:0000313" key="1">
    <source>
        <dbReference type="EMBL" id="AZV45319.1"/>
    </source>
</evidence>
<evidence type="ECO:0008006" key="3">
    <source>
        <dbReference type="Google" id="ProtNLM"/>
    </source>
</evidence>
<evidence type="ECO:0000313" key="2">
    <source>
        <dbReference type="Proteomes" id="UP000283095"/>
    </source>
</evidence>
<reference evidence="1 2" key="1">
    <citation type="submission" date="2018-01" db="EMBL/GenBank/DDBJ databases">
        <title>Bacillus asahii Genome sequencing and assembly.</title>
        <authorList>
            <person name="Jiang H."/>
            <person name="Feng Y."/>
            <person name="Zhao F."/>
            <person name="Lin X."/>
        </authorList>
    </citation>
    <scope>NUCLEOTIDE SEQUENCE [LARGE SCALE GENOMIC DNA]</scope>
    <source>
        <strain evidence="1 2">OM18</strain>
    </source>
</reference>
<dbReference type="RefSeq" id="WP_127762136.1">
    <property type="nucleotide sequence ID" value="NZ_CP026095.1"/>
</dbReference>
<dbReference type="EMBL" id="CP026095">
    <property type="protein sequence ID" value="AZV45319.1"/>
    <property type="molecule type" value="Genomic_DNA"/>
</dbReference>
<sequence length="52" mass="6389">MNILEQLPKSIKKTLRYIRQDVHSIEKLEAIQKILNIYINRRKEQLQKQRDL</sequence>